<accession>A0A9Q8T8Y0</accession>
<dbReference type="Proteomes" id="UP000830671">
    <property type="component" value="Chromosome 9"/>
</dbReference>
<dbReference type="AlphaFoldDB" id="A0A9Q8T8Y0"/>
<organism evidence="1 2">
    <name type="scientific">Colletotrichum lupini</name>
    <dbReference type="NCBI Taxonomy" id="145971"/>
    <lineage>
        <taxon>Eukaryota</taxon>
        <taxon>Fungi</taxon>
        <taxon>Dikarya</taxon>
        <taxon>Ascomycota</taxon>
        <taxon>Pezizomycotina</taxon>
        <taxon>Sordariomycetes</taxon>
        <taxon>Hypocreomycetidae</taxon>
        <taxon>Glomerellales</taxon>
        <taxon>Glomerellaceae</taxon>
        <taxon>Colletotrichum</taxon>
        <taxon>Colletotrichum acutatum species complex</taxon>
    </lineage>
</organism>
<evidence type="ECO:0000313" key="2">
    <source>
        <dbReference type="Proteomes" id="UP000830671"/>
    </source>
</evidence>
<sequence>ISFINTAELFFNTLSNDELEIRGYLIYNVNKDLFNSKGDKSYRSNIFNVKSSENLDLLKRGRLNNDYSNLNVLNKSYGLSIEEDDSDIE</sequence>
<dbReference type="EMBL" id="CP019481">
    <property type="protein sequence ID" value="UQC91429.1"/>
    <property type="molecule type" value="Genomic_DNA"/>
</dbReference>
<keyword evidence="2" id="KW-1185">Reference proteome</keyword>
<evidence type="ECO:0000313" key="1">
    <source>
        <dbReference type="EMBL" id="UQC91429.1"/>
    </source>
</evidence>
<dbReference type="RefSeq" id="XP_049153028.1">
    <property type="nucleotide sequence ID" value="XM_049295881.1"/>
</dbReference>
<proteinExistence type="predicted"/>
<name>A0A9Q8T8Y0_9PEZI</name>
<dbReference type="GeneID" id="73350891"/>
<gene>
    <name evidence="1" type="ORF">CLUP02_16964</name>
</gene>
<dbReference type="KEGG" id="clup:CLUP02_16964"/>
<reference evidence="1" key="1">
    <citation type="journal article" date="2021" name="Mol. Plant Microbe Interact.">
        <title>Complete Genome Sequence of the Plant-Pathogenic Fungus Colletotrichum lupini.</title>
        <authorList>
            <person name="Baroncelli R."/>
            <person name="Pensec F."/>
            <person name="Da Lio D."/>
            <person name="Boufleur T."/>
            <person name="Vicente I."/>
            <person name="Sarrocco S."/>
            <person name="Picot A."/>
            <person name="Baraldi E."/>
            <person name="Sukno S."/>
            <person name="Thon M."/>
            <person name="Le Floch G."/>
        </authorList>
    </citation>
    <scope>NUCLEOTIDE SEQUENCE</scope>
    <source>
        <strain evidence="1">IMI 504893</strain>
    </source>
</reference>
<protein>
    <submittedName>
        <fullName evidence="1">Uncharacterized protein</fullName>
    </submittedName>
</protein>
<feature type="non-terminal residue" evidence="1">
    <location>
        <position position="1"/>
    </location>
</feature>